<dbReference type="Pfam" id="PF17482">
    <property type="entry name" value="Phage_sheath_1C"/>
    <property type="match status" value="1"/>
</dbReference>
<name>A0A345ANT8_9CAUD</name>
<dbReference type="InterPro" id="IPR052042">
    <property type="entry name" value="Tail_sheath_structural"/>
</dbReference>
<evidence type="ECO:0000259" key="8">
    <source>
        <dbReference type="Pfam" id="PF04984"/>
    </source>
</evidence>
<dbReference type="InterPro" id="IPR020287">
    <property type="entry name" value="Tail_sheath_C"/>
</dbReference>
<evidence type="ECO:0000313" key="11">
    <source>
        <dbReference type="EMBL" id="AXF38227.1"/>
    </source>
</evidence>
<proteinExistence type="inferred from homology"/>
<dbReference type="GO" id="GO:0098027">
    <property type="term" value="C:virus tail, sheath"/>
    <property type="evidence" value="ECO:0007669"/>
    <property type="project" value="UniProtKB-KW"/>
</dbReference>
<evidence type="ECO:0000256" key="1">
    <source>
        <dbReference type="ARBA" id="ARBA00008005"/>
    </source>
</evidence>
<dbReference type="Pfam" id="PF22671">
    <property type="entry name" value="Gp18_domIII_N"/>
    <property type="match status" value="1"/>
</dbReference>
<keyword evidence="4" id="KW-1242">Viral contractile tail ejection system</keyword>
<evidence type="ECO:0000256" key="6">
    <source>
        <dbReference type="ARBA" id="ARBA00023009"/>
    </source>
</evidence>
<dbReference type="GeneID" id="63642358"/>
<evidence type="ECO:0000256" key="5">
    <source>
        <dbReference type="ARBA" id="ARBA00023003"/>
    </source>
</evidence>
<accession>A0A345ANT8</accession>
<keyword evidence="3" id="KW-1227">Viral tail protein</keyword>
<dbReference type="EMBL" id="MH252365">
    <property type="protein sequence ID" value="AXF38227.1"/>
    <property type="molecule type" value="Genomic_DNA"/>
</dbReference>
<dbReference type="InterPro" id="IPR054564">
    <property type="entry name" value="Gp18_domIII_N"/>
</dbReference>
<dbReference type="Proteomes" id="UP000256012">
    <property type="component" value="Segment"/>
</dbReference>
<evidence type="ECO:0000259" key="9">
    <source>
        <dbReference type="Pfam" id="PF17482"/>
    </source>
</evidence>
<dbReference type="RefSeq" id="YP_010037894.1">
    <property type="nucleotide sequence ID" value="NC_054146.1"/>
</dbReference>
<keyword evidence="5" id="KW-0946">Virion</keyword>
<evidence type="ECO:0000256" key="2">
    <source>
        <dbReference type="ARBA" id="ARBA00022595"/>
    </source>
</evidence>
<keyword evidence="6" id="KW-1171">Viral genome ejection through host cell envelope</keyword>
<feature type="domain" description="Tail sheath protein Gp18-like" evidence="10">
    <location>
        <begin position="26"/>
        <end position="91"/>
    </location>
</feature>
<dbReference type="PANTHER" id="PTHR35861:SF1">
    <property type="entry name" value="PHAGE TAIL SHEATH PROTEIN"/>
    <property type="match status" value="1"/>
</dbReference>
<evidence type="ECO:0000313" key="12">
    <source>
        <dbReference type="Proteomes" id="UP000256012"/>
    </source>
</evidence>
<dbReference type="PANTHER" id="PTHR35861">
    <property type="match status" value="1"/>
</dbReference>
<keyword evidence="12" id="KW-1185">Reference proteome</keyword>
<dbReference type="Pfam" id="PF04984">
    <property type="entry name" value="Phage_sheath_1"/>
    <property type="match status" value="1"/>
</dbReference>
<evidence type="ECO:0000259" key="10">
    <source>
        <dbReference type="Pfam" id="PF22671"/>
    </source>
</evidence>
<evidence type="ECO:0000256" key="4">
    <source>
        <dbReference type="ARBA" id="ARBA00022766"/>
    </source>
</evidence>
<dbReference type="InterPro" id="IPR035089">
    <property type="entry name" value="Phage_sheath_subtilisin"/>
</dbReference>
<comment type="similarity">
    <text evidence="1">Belongs to the myoviridae tail sheath protein family.</text>
</comment>
<evidence type="ECO:0000256" key="3">
    <source>
        <dbReference type="ARBA" id="ARBA00022732"/>
    </source>
</evidence>
<keyword evidence="7" id="KW-1160">Virus entry into host cell</keyword>
<organism evidence="11 12">
    <name type="scientific">Ralstonia phage phiRSP</name>
    <dbReference type="NCBI Taxonomy" id="2201420"/>
    <lineage>
        <taxon>Viruses</taxon>
        <taxon>Duplodnaviria</taxon>
        <taxon>Heunggongvirae</taxon>
        <taxon>Uroviricota</taxon>
        <taxon>Caudoviricetes</taxon>
        <taxon>Coatlandelriovirus</taxon>
        <taxon>Coatlandelriovirus RSP</taxon>
    </lineage>
</organism>
<evidence type="ECO:0000256" key="7">
    <source>
        <dbReference type="ARBA" id="ARBA00023296"/>
    </source>
</evidence>
<feature type="domain" description="Tail sheath protein C-terminal" evidence="9">
    <location>
        <begin position="365"/>
        <end position="467"/>
    </location>
</feature>
<dbReference type="KEGG" id="vg:63642358"/>
<keyword evidence="5" id="KW-1229">Viral tail sheath protein</keyword>
<reference evidence="11 12" key="1">
    <citation type="submission" date="2018-04" db="EMBL/GenBank/DDBJ databases">
        <title>Complete genome of bacteriophage phiRSP, lytic for Ralstonia solanacearum.</title>
        <authorList>
            <person name="Hernandez-Romano J."/>
            <person name="Serrano-Plancarte R."/>
            <person name="Hernandez-Silva I.E."/>
            <person name="Perez-de-la-Rosa J.D."/>
        </authorList>
    </citation>
    <scope>NUCLEOTIDE SEQUENCE [LARGE SCALE GENOMIC DNA]</scope>
</reference>
<dbReference type="GO" id="GO:0099000">
    <property type="term" value="P:symbiont genome ejection through host cell envelope, contractile tail mechanism"/>
    <property type="evidence" value="ECO:0007669"/>
    <property type="project" value="UniProtKB-KW"/>
</dbReference>
<protein>
    <submittedName>
        <fullName evidence="11">Putative tail sheath protein</fullName>
    </submittedName>
</protein>
<sequence length="476" mass="49117">MAASFLHGVEVIDIDAGPRPISVVRTSVIGLVGTAPDADPVAFPLNTPVLIAGSRTVAAKLDTTGQGKGTLPDAMDSIFDQAGAVVIVVRVDEGANDNATMANVLGGVNANTGQYLGVQAFLAAESVVGFAPRILIAPGFTHQRTAGGVVSLTGAQGAGYTDGTYDLVVTGGTGGNGAAATATISGGKVTARTITKPGGSYTAAPTFALPAGAGAGTGATFVATLGTVGNAVVAELIGIAERMRAVIIADGPNTNDADAIAYAGDFGSKRVYVVDPQSIKADSAGNLVNAYSSAAVAGLIAKTDNELGFWWSPSNQTINGIQGTARPVDFKLGDPNSRANLLNEKTVATIIRQNGFRLWGNRTLSSDPKWKFLCVVRTADIINDSLMAAHLWAVDRAIGKQYVTEVVEGVNAFLRSLVVQGAILGGTCWADADLNTADQIADGKIFFDFDWTPAYPAEHITMRSHLTNNYITTVFN</sequence>
<feature type="domain" description="Tail sheath protein subtilisin-like" evidence="8">
    <location>
        <begin position="230"/>
        <end position="364"/>
    </location>
</feature>
<keyword evidence="2" id="KW-1162">Viral penetration into host cytoplasm</keyword>